<name>A0A402ALP5_9CHLR</name>
<dbReference type="AlphaFoldDB" id="A0A402ALP5"/>
<keyword evidence="1" id="KW-0732">Signal</keyword>
<keyword evidence="3" id="KW-1185">Reference proteome</keyword>
<dbReference type="RefSeq" id="WP_126551718.1">
    <property type="nucleotide sequence ID" value="NZ_BIFS01000001.1"/>
</dbReference>
<comment type="caution">
    <text evidence="2">The sequence shown here is derived from an EMBL/GenBank/DDBJ whole genome shotgun (WGS) entry which is preliminary data.</text>
</comment>
<evidence type="ECO:0000313" key="2">
    <source>
        <dbReference type="EMBL" id="GCE19944.1"/>
    </source>
</evidence>
<dbReference type="Proteomes" id="UP000287188">
    <property type="component" value="Unassembled WGS sequence"/>
</dbReference>
<proteinExistence type="predicted"/>
<reference evidence="3" key="1">
    <citation type="submission" date="2018-12" db="EMBL/GenBank/DDBJ databases">
        <title>Tengunoibacter tsumagoiensis gen. nov., sp. nov., Dictyobacter kobayashii sp. nov., D. alpinus sp. nov., and D. joshuensis sp. nov. and description of Dictyobacteraceae fam. nov. within the order Ktedonobacterales isolated from Tengu-no-mugimeshi.</title>
        <authorList>
            <person name="Wang C.M."/>
            <person name="Zheng Y."/>
            <person name="Sakai Y."/>
            <person name="Toyoda A."/>
            <person name="Minakuchi Y."/>
            <person name="Abe K."/>
            <person name="Yokota A."/>
            <person name="Yabe S."/>
        </authorList>
    </citation>
    <scope>NUCLEOTIDE SEQUENCE [LARGE SCALE GENOMIC DNA]</scope>
    <source>
        <strain evidence="3">Uno11</strain>
    </source>
</reference>
<dbReference type="OrthoDB" id="9824413at2"/>
<organism evidence="2 3">
    <name type="scientific">Dictyobacter kobayashii</name>
    <dbReference type="NCBI Taxonomy" id="2014872"/>
    <lineage>
        <taxon>Bacteria</taxon>
        <taxon>Bacillati</taxon>
        <taxon>Chloroflexota</taxon>
        <taxon>Ktedonobacteria</taxon>
        <taxon>Ktedonobacterales</taxon>
        <taxon>Dictyobacteraceae</taxon>
        <taxon>Dictyobacter</taxon>
    </lineage>
</organism>
<feature type="chain" id="PRO_5019238776" evidence="1">
    <location>
        <begin position="36"/>
        <end position="237"/>
    </location>
</feature>
<evidence type="ECO:0000313" key="3">
    <source>
        <dbReference type="Proteomes" id="UP000287188"/>
    </source>
</evidence>
<accession>A0A402ALP5</accession>
<dbReference type="EMBL" id="BIFS01000001">
    <property type="protein sequence ID" value="GCE19944.1"/>
    <property type="molecule type" value="Genomic_DNA"/>
</dbReference>
<gene>
    <name evidence="2" type="ORF">KDK_37440</name>
</gene>
<feature type="signal peptide" evidence="1">
    <location>
        <begin position="1"/>
        <end position="35"/>
    </location>
</feature>
<evidence type="ECO:0000256" key="1">
    <source>
        <dbReference type="SAM" id="SignalP"/>
    </source>
</evidence>
<protein>
    <submittedName>
        <fullName evidence="2">Uncharacterized protein</fullName>
    </submittedName>
</protein>
<sequence length="237" mass="25942">MAGSLFSSRHYRSKRFLVLVIVCLLALGCSFLINASTSASSAVDKAVTGIFVGKAEVGGEDTANHDYYLSFTINQGKALIAVATLTEIYSNKVLVQNHTMKSDLGFVRPSLQNKQAWEVDVKVASDKVYGQFIVHGKGQDKKYNVTATRATGNAGLYWTKTRSENSTYVGGWILLADEREQGGGVLKDGQKSESRPVLRSQQIHSQQASLDENTILLVKKVEPSMIDSVDLSFPARY</sequence>